<evidence type="ECO:0000313" key="2">
    <source>
        <dbReference type="EMBL" id="CAE7589465.1"/>
    </source>
</evidence>
<protein>
    <submittedName>
        <fullName evidence="2">Uncharacterized protein</fullName>
    </submittedName>
</protein>
<feature type="region of interest" description="Disordered" evidence="1">
    <location>
        <begin position="1"/>
        <end position="28"/>
    </location>
</feature>
<dbReference type="AlphaFoldDB" id="A0A812UTI4"/>
<feature type="non-terminal residue" evidence="2">
    <location>
        <position position="1"/>
    </location>
</feature>
<accession>A0A812UTI4</accession>
<proteinExistence type="predicted"/>
<comment type="caution">
    <text evidence="2">The sequence shown here is derived from an EMBL/GenBank/DDBJ whole genome shotgun (WGS) entry which is preliminary data.</text>
</comment>
<name>A0A812UTI4_SYMPI</name>
<reference evidence="2" key="1">
    <citation type="submission" date="2021-02" db="EMBL/GenBank/DDBJ databases">
        <authorList>
            <person name="Dougan E. K."/>
            <person name="Rhodes N."/>
            <person name="Thang M."/>
            <person name="Chan C."/>
        </authorList>
    </citation>
    <scope>NUCLEOTIDE SEQUENCE</scope>
</reference>
<gene>
    <name evidence="2" type="ORF">SPIL2461_LOCUS15720</name>
</gene>
<dbReference type="Proteomes" id="UP000649617">
    <property type="component" value="Unassembled WGS sequence"/>
</dbReference>
<dbReference type="EMBL" id="CAJNIZ010039347">
    <property type="protein sequence ID" value="CAE7589465.1"/>
    <property type="molecule type" value="Genomic_DNA"/>
</dbReference>
<keyword evidence="3" id="KW-1185">Reference proteome</keyword>
<evidence type="ECO:0000313" key="3">
    <source>
        <dbReference type="Proteomes" id="UP000649617"/>
    </source>
</evidence>
<evidence type="ECO:0000256" key="1">
    <source>
        <dbReference type="SAM" id="MobiDB-lite"/>
    </source>
</evidence>
<organism evidence="2 3">
    <name type="scientific">Symbiodinium pilosum</name>
    <name type="common">Dinoflagellate</name>
    <dbReference type="NCBI Taxonomy" id="2952"/>
    <lineage>
        <taxon>Eukaryota</taxon>
        <taxon>Sar</taxon>
        <taxon>Alveolata</taxon>
        <taxon>Dinophyceae</taxon>
        <taxon>Suessiales</taxon>
        <taxon>Symbiodiniaceae</taxon>
        <taxon>Symbiodinium</taxon>
    </lineage>
</organism>
<sequence>MSEDGTLDITDASESSRTSKQLEELSISSPNLEHVNQHIMQKFESLEAHAAIESLKGEMEVLRQMRALGYGGLRIYHEALKLTEPCREEGKLLARSGALA</sequence>